<dbReference type="EMBL" id="ML769682">
    <property type="protein sequence ID" value="KAE9389811.1"/>
    <property type="molecule type" value="Genomic_DNA"/>
</dbReference>
<feature type="compositionally biased region" description="Polar residues" evidence="1">
    <location>
        <begin position="149"/>
        <end position="161"/>
    </location>
</feature>
<feature type="chain" id="PRO_5025477700" description="Mid2 domain-containing protein" evidence="3">
    <location>
        <begin position="23"/>
        <end position="297"/>
    </location>
</feature>
<feature type="signal peptide" evidence="3">
    <location>
        <begin position="1"/>
        <end position="22"/>
    </location>
</feature>
<protein>
    <recommendedName>
        <fullName evidence="6">Mid2 domain-containing protein</fullName>
    </recommendedName>
</protein>
<sequence>MFLSAWLLYSVIISHNIYAALSLEITATTGADSPTVTGTWVLQPGDPPQASQGFIIQLLSDELSGEKSEDSSTVDPQQMSTGTVTLTATSTGAHRLQIILPPPTSSPSSSAEFTIVNLDAEGTETGKSSPASTSTSPASSSVPPKTEDSTVTSTSASELNPTTTGTSTFLSSGTTSESTQIHSTTSMPSSSESTSSSISTDTKKTNLTAIIVSAILATILSIILLLAVVVLLCRRRRRRLKSMVSSNPSEAVEPFREYTIGPGIPSHRRKDPGLSATSRPVPQSQEVVDLPPEYSSV</sequence>
<keyword evidence="2" id="KW-1133">Transmembrane helix</keyword>
<dbReference type="Proteomes" id="UP000799118">
    <property type="component" value="Unassembled WGS sequence"/>
</dbReference>
<evidence type="ECO:0000313" key="5">
    <source>
        <dbReference type="Proteomes" id="UP000799118"/>
    </source>
</evidence>
<evidence type="ECO:0000256" key="1">
    <source>
        <dbReference type="SAM" id="MobiDB-lite"/>
    </source>
</evidence>
<reference evidence="4" key="1">
    <citation type="journal article" date="2019" name="Environ. Microbiol.">
        <title>Fungal ecological strategies reflected in gene transcription - a case study of two litter decomposers.</title>
        <authorList>
            <person name="Barbi F."/>
            <person name="Kohler A."/>
            <person name="Barry K."/>
            <person name="Baskaran P."/>
            <person name="Daum C."/>
            <person name="Fauchery L."/>
            <person name="Ihrmark K."/>
            <person name="Kuo A."/>
            <person name="LaButti K."/>
            <person name="Lipzen A."/>
            <person name="Morin E."/>
            <person name="Grigoriev I.V."/>
            <person name="Henrissat B."/>
            <person name="Lindahl B."/>
            <person name="Martin F."/>
        </authorList>
    </citation>
    <scope>NUCLEOTIDE SEQUENCE</scope>
    <source>
        <strain evidence="4">JB14</strain>
    </source>
</reference>
<organism evidence="4 5">
    <name type="scientific">Gymnopus androsaceus JB14</name>
    <dbReference type="NCBI Taxonomy" id="1447944"/>
    <lineage>
        <taxon>Eukaryota</taxon>
        <taxon>Fungi</taxon>
        <taxon>Dikarya</taxon>
        <taxon>Basidiomycota</taxon>
        <taxon>Agaricomycotina</taxon>
        <taxon>Agaricomycetes</taxon>
        <taxon>Agaricomycetidae</taxon>
        <taxon>Agaricales</taxon>
        <taxon>Marasmiineae</taxon>
        <taxon>Omphalotaceae</taxon>
        <taxon>Gymnopus</taxon>
    </lineage>
</organism>
<keyword evidence="2" id="KW-0812">Transmembrane</keyword>
<feature type="compositionally biased region" description="Low complexity" evidence="1">
    <location>
        <begin position="162"/>
        <end position="200"/>
    </location>
</feature>
<feature type="region of interest" description="Disordered" evidence="1">
    <location>
        <begin position="256"/>
        <end position="297"/>
    </location>
</feature>
<feature type="compositionally biased region" description="Polar residues" evidence="1">
    <location>
        <begin position="275"/>
        <end position="286"/>
    </location>
</feature>
<dbReference type="AlphaFoldDB" id="A0A6A4GVM7"/>
<accession>A0A6A4GVM7</accession>
<keyword evidence="2" id="KW-0472">Membrane</keyword>
<feature type="compositionally biased region" description="Low complexity" evidence="1">
    <location>
        <begin position="128"/>
        <end position="141"/>
    </location>
</feature>
<name>A0A6A4GVM7_9AGAR</name>
<feature type="region of interest" description="Disordered" evidence="1">
    <location>
        <begin position="122"/>
        <end position="201"/>
    </location>
</feature>
<evidence type="ECO:0008006" key="6">
    <source>
        <dbReference type="Google" id="ProtNLM"/>
    </source>
</evidence>
<feature type="transmembrane region" description="Helical" evidence="2">
    <location>
        <begin position="207"/>
        <end position="233"/>
    </location>
</feature>
<gene>
    <name evidence="4" type="ORF">BT96DRAFT_1024904</name>
</gene>
<keyword evidence="3" id="KW-0732">Signal</keyword>
<evidence type="ECO:0000313" key="4">
    <source>
        <dbReference type="EMBL" id="KAE9389811.1"/>
    </source>
</evidence>
<keyword evidence="5" id="KW-1185">Reference proteome</keyword>
<proteinExistence type="predicted"/>
<evidence type="ECO:0000256" key="3">
    <source>
        <dbReference type="SAM" id="SignalP"/>
    </source>
</evidence>
<evidence type="ECO:0000256" key="2">
    <source>
        <dbReference type="SAM" id="Phobius"/>
    </source>
</evidence>